<feature type="compositionally biased region" description="Pro residues" evidence="1">
    <location>
        <begin position="384"/>
        <end position="394"/>
    </location>
</feature>
<feature type="compositionally biased region" description="Basic and acidic residues" evidence="1">
    <location>
        <begin position="157"/>
        <end position="179"/>
    </location>
</feature>
<dbReference type="HOGENOM" id="CLU_001772_0_0_1"/>
<reference evidence="3 4" key="1">
    <citation type="journal article" date="2015" name="Genome Announc.">
        <title>Draft Genome Sequence and Gene Annotation of the Entomopathogenic Fungus Verticillium hemipterigenum.</title>
        <authorList>
            <person name="Horn F."/>
            <person name="Habel A."/>
            <person name="Scharf D.H."/>
            <person name="Dworschak J."/>
            <person name="Brakhage A.A."/>
            <person name="Guthke R."/>
            <person name="Hertweck C."/>
            <person name="Linde J."/>
        </authorList>
    </citation>
    <scope>NUCLEOTIDE SEQUENCE [LARGE SCALE GENOMIC DNA]</scope>
</reference>
<feature type="region of interest" description="Disordered" evidence="1">
    <location>
        <begin position="1360"/>
        <end position="1385"/>
    </location>
</feature>
<accession>A0A0A1TQA6</accession>
<dbReference type="OrthoDB" id="2157641at2759"/>
<gene>
    <name evidence="3" type="ORF">VHEMI08744</name>
</gene>
<feature type="compositionally biased region" description="Low complexity" evidence="1">
    <location>
        <begin position="248"/>
        <end position="268"/>
    </location>
</feature>
<evidence type="ECO:0000313" key="4">
    <source>
        <dbReference type="Proteomes" id="UP000039046"/>
    </source>
</evidence>
<dbReference type="SUPFAM" id="SSF48425">
    <property type="entry name" value="Sec7 domain"/>
    <property type="match status" value="1"/>
</dbReference>
<organism evidence="3 4">
    <name type="scientific">[Torrubiella] hemipterigena</name>
    <dbReference type="NCBI Taxonomy" id="1531966"/>
    <lineage>
        <taxon>Eukaryota</taxon>
        <taxon>Fungi</taxon>
        <taxon>Dikarya</taxon>
        <taxon>Ascomycota</taxon>
        <taxon>Pezizomycotina</taxon>
        <taxon>Sordariomycetes</taxon>
        <taxon>Hypocreomycetidae</taxon>
        <taxon>Hypocreales</taxon>
        <taxon>Clavicipitaceae</taxon>
        <taxon>Clavicipitaceae incertae sedis</taxon>
        <taxon>'Torrubiella' clade</taxon>
    </lineage>
</organism>
<feature type="region of interest" description="Disordered" evidence="1">
    <location>
        <begin position="1197"/>
        <end position="1227"/>
    </location>
</feature>
<feature type="compositionally biased region" description="Basic and acidic residues" evidence="1">
    <location>
        <begin position="290"/>
        <end position="301"/>
    </location>
</feature>
<feature type="compositionally biased region" description="Basic and acidic residues" evidence="1">
    <location>
        <begin position="462"/>
        <end position="472"/>
    </location>
</feature>
<feature type="compositionally biased region" description="Basic residues" evidence="1">
    <location>
        <begin position="142"/>
        <end position="156"/>
    </location>
</feature>
<dbReference type="PANTHER" id="PTHR10663:SF373">
    <property type="entry name" value="PH AND SEC7 DOMAIN-CONTAINING PROTEIN C11E3.11C"/>
    <property type="match status" value="1"/>
</dbReference>
<dbReference type="EMBL" id="CDHN01000005">
    <property type="protein sequence ID" value="CEJ93132.1"/>
    <property type="molecule type" value="Genomic_DNA"/>
</dbReference>
<dbReference type="Pfam" id="PF15410">
    <property type="entry name" value="PH_9"/>
    <property type="match status" value="1"/>
</dbReference>
<dbReference type="GO" id="GO:0032012">
    <property type="term" value="P:regulation of ARF protein signal transduction"/>
    <property type="evidence" value="ECO:0007669"/>
    <property type="project" value="InterPro"/>
</dbReference>
<feature type="compositionally biased region" description="Basic and acidic residues" evidence="1">
    <location>
        <begin position="14"/>
        <end position="23"/>
    </location>
</feature>
<dbReference type="GO" id="GO:0005085">
    <property type="term" value="F:guanyl-nucleotide exchange factor activity"/>
    <property type="evidence" value="ECO:0007669"/>
    <property type="project" value="InterPro"/>
</dbReference>
<dbReference type="PROSITE" id="PS50190">
    <property type="entry name" value="SEC7"/>
    <property type="match status" value="1"/>
</dbReference>
<feature type="compositionally biased region" description="Polar residues" evidence="1">
    <location>
        <begin position="309"/>
        <end position="320"/>
    </location>
</feature>
<proteinExistence type="predicted"/>
<dbReference type="SUPFAM" id="SSF50729">
    <property type="entry name" value="PH domain-like"/>
    <property type="match status" value="1"/>
</dbReference>
<feature type="region of interest" description="Disordered" evidence="1">
    <location>
        <begin position="443"/>
        <end position="495"/>
    </location>
</feature>
<dbReference type="InterPro" id="IPR000904">
    <property type="entry name" value="Sec7_dom"/>
</dbReference>
<evidence type="ECO:0000313" key="3">
    <source>
        <dbReference type="EMBL" id="CEJ93132.1"/>
    </source>
</evidence>
<sequence>MADRRGRGSTTPPHEQHQRDSHDLSLLPRDVTRDSLVDNMLLSLGQLDVDPSRTKPASGFTYLDLDSPHILEESWHDAASTQSPVSQHPLHSKQYSYDSDLDTIGAADDERATPPPSRGHWSTSARGQASVAAASSSASPRHSPRRPSTKHTSRHGSKAEKDSFDLKDARVPSRTDSLPRSHSLAYGNNMTSGQGFDASDDDEAAAAAPVPTIGRGARDSPSAGRKTSSRPNADGPVTPSKLHRKASTSRSVKSSSGRSRPVVPDDMPAVPPLPGADDFDAAPAPNVGYNKKDEAPKEKQGFFRRVFGSSKSNSTMNLVSDQPPVLKHPISDRPPSNQIQHQTSNSSTAPPSRDATSSHSNHPALHKKSSFFRRRKKSNANDVPPMPEDIPPVPILDKRPASRAELSAPVSPASSLRQVMNPYLHKASGSGGRAIGIPKSATAPLANLTSAPFDKDDDDDDDRRGEFKREFSPDYEPSPKAKIRAVTGADSSDREVFFDAPQKQTALGVADNSFLNLDGGSDLEETLVPDATSKDASQSRKRSGSSSKSHAALDKTATSPKRSNDGGRAPKTPASPSSDAGSRAATEAVPSVRVDTTDEPDSKVLGTLKYMQTKGLDEPAFVVGDPTEDERQKAQNIYDGLEEFISKEKAAAWMGEEGPVRKRTLQAYMELYDFKDQSILTALRSICGRLILKAETQQVDRILVAFSKRWCDCNPTHGFKSNDVIHTICYSIMLLNTDLHLADIEQKMTRSQFVKNTLGTIRQAVAESTPDAFQRPTVLPEKNGLLGADSTSSPAPEQEKASFRHSFRPPPRTGTQGGTDEAEIGPLIKNAYPSTVRVWEEQIETVLKTIYASIRDDRLPLFGGGAENLGVGPSQSNLSVMTGKIRRSPSIISRAPSEGGLSSRGRISDGKSTGSRWTSKSRSRPGLSRNGMTSSRTSFDDDNSIWSPAMSSATWSRYSLGRTQGSMSQDSFASAMPRGYYQQSIGFATALSQAMFRDEDANMDDTAQSIMSSEPPSASLLEDESLELAGAPWMKEGMIIHKHHLDGHGKRAKERSWTEVFAVVQKGQMSLFSFNANKARSKNRPRTAGAVAVGGGNWQDNAVNVGTFNLRLTLASALPSPGYSRTRPYVWALSLPNGAVHLFQVGTPEIIKEFVNTANYWSARLSTHPLVGGISNIEYGWSEAIVNNALVDAVNESAEAPPPGAKVSRPSSSAAHHRKSSAASGSIRSSSFDHVAGAFTNSVSRGKLPGDRVNISPWTAPTQSLRASNLSEADQFQALTTYVKSIEQDLQAHNVLRSPMLLAFTPRGQNATKAMANWEKKSSYLLREIVKFRTYVDCLGQAETHKQNVYKERNLAHRAARGDLDEDEEAQVSGDDEADETLRPE</sequence>
<feature type="compositionally biased region" description="Polar residues" evidence="1">
    <location>
        <begin position="910"/>
        <end position="920"/>
    </location>
</feature>
<dbReference type="Proteomes" id="UP000039046">
    <property type="component" value="Unassembled WGS sequence"/>
</dbReference>
<feature type="compositionally biased region" description="Acidic residues" evidence="1">
    <location>
        <begin position="1364"/>
        <end position="1379"/>
    </location>
</feature>
<feature type="compositionally biased region" description="Low complexity" evidence="1">
    <location>
        <begin position="124"/>
        <end position="141"/>
    </location>
</feature>
<feature type="region of interest" description="Disordered" evidence="1">
    <location>
        <begin position="530"/>
        <end position="605"/>
    </location>
</feature>
<feature type="region of interest" description="Disordered" evidence="1">
    <location>
        <begin position="74"/>
        <end position="413"/>
    </location>
</feature>
<dbReference type="InterPro" id="IPR035999">
    <property type="entry name" value="Sec7_dom_sf"/>
</dbReference>
<evidence type="ECO:0000256" key="1">
    <source>
        <dbReference type="SAM" id="MobiDB-lite"/>
    </source>
</evidence>
<dbReference type="PANTHER" id="PTHR10663">
    <property type="entry name" value="GUANYL-NUCLEOTIDE EXCHANGE FACTOR"/>
    <property type="match status" value="1"/>
</dbReference>
<dbReference type="InterPro" id="IPR041681">
    <property type="entry name" value="PH_9"/>
</dbReference>
<feature type="compositionally biased region" description="Polar residues" evidence="1">
    <location>
        <begin position="334"/>
        <end position="361"/>
    </location>
</feature>
<dbReference type="Gene3D" id="1.10.1000.11">
    <property type="entry name" value="Arf Nucleotide-binding Site Opener,domain 2"/>
    <property type="match status" value="1"/>
</dbReference>
<dbReference type="Pfam" id="PF01369">
    <property type="entry name" value="Sec7"/>
    <property type="match status" value="1"/>
</dbReference>
<feature type="region of interest" description="Disordered" evidence="1">
    <location>
        <begin position="885"/>
        <end position="943"/>
    </location>
</feature>
<name>A0A0A1TQA6_9HYPO</name>
<dbReference type="Gene3D" id="2.30.29.30">
    <property type="entry name" value="Pleckstrin-homology domain (PH domain)/Phosphotyrosine-binding domain (PTB)"/>
    <property type="match status" value="1"/>
</dbReference>
<dbReference type="SMART" id="SM00222">
    <property type="entry name" value="Sec7"/>
    <property type="match status" value="1"/>
</dbReference>
<dbReference type="STRING" id="1531966.A0A0A1TQA6"/>
<feature type="region of interest" description="Disordered" evidence="1">
    <location>
        <begin position="775"/>
        <end position="822"/>
    </location>
</feature>
<feature type="compositionally biased region" description="Polar residues" evidence="1">
    <location>
        <begin position="180"/>
        <end position="194"/>
    </location>
</feature>
<keyword evidence="4" id="KW-1185">Reference proteome</keyword>
<feature type="domain" description="SEC7" evidence="2">
    <location>
        <begin position="608"/>
        <end position="773"/>
    </location>
</feature>
<evidence type="ECO:0000259" key="2">
    <source>
        <dbReference type="PROSITE" id="PS50190"/>
    </source>
</evidence>
<protein>
    <submittedName>
        <fullName evidence="3">Putative Sec7 domain-containing protein</fullName>
    </submittedName>
</protein>
<feature type="region of interest" description="Disordered" evidence="1">
    <location>
        <begin position="1"/>
        <end position="28"/>
    </location>
</feature>
<feature type="compositionally biased region" description="Basic residues" evidence="1">
    <location>
        <begin position="364"/>
        <end position="378"/>
    </location>
</feature>
<dbReference type="InterPro" id="IPR011993">
    <property type="entry name" value="PH-like_dom_sf"/>
</dbReference>
<dbReference type="InterPro" id="IPR023394">
    <property type="entry name" value="Sec7_C_sf"/>
</dbReference>